<protein>
    <submittedName>
        <fullName evidence="3">Tripartite tricarboxylate transporter family receptor</fullName>
    </submittedName>
</protein>
<dbReference type="InterPro" id="IPR042100">
    <property type="entry name" value="Bug_dom1"/>
</dbReference>
<comment type="similarity">
    <text evidence="1">Belongs to the UPF0065 (bug) family.</text>
</comment>
<evidence type="ECO:0000256" key="1">
    <source>
        <dbReference type="ARBA" id="ARBA00006987"/>
    </source>
</evidence>
<gene>
    <name evidence="3" type="ORF">PIGHUM_03019</name>
</gene>
<keyword evidence="4" id="KW-1185">Reference proteome</keyword>
<dbReference type="PANTHER" id="PTHR42928:SF5">
    <property type="entry name" value="BLR1237 PROTEIN"/>
    <property type="match status" value="1"/>
</dbReference>
<proteinExistence type="inferred from homology"/>
<feature type="chain" id="PRO_5018283337" evidence="2">
    <location>
        <begin position="22"/>
        <end position="320"/>
    </location>
</feature>
<dbReference type="EMBL" id="UWPJ01000023">
    <property type="protein sequence ID" value="VCU70939.1"/>
    <property type="molecule type" value="Genomic_DNA"/>
</dbReference>
<dbReference type="Gene3D" id="3.40.190.150">
    <property type="entry name" value="Bordetella uptake gene, domain 1"/>
    <property type="match status" value="1"/>
</dbReference>
<name>A0A3P4B3S0_9BURK</name>
<dbReference type="Gene3D" id="3.40.190.10">
    <property type="entry name" value="Periplasmic binding protein-like II"/>
    <property type="match status" value="1"/>
</dbReference>
<dbReference type="PANTHER" id="PTHR42928">
    <property type="entry name" value="TRICARBOXYLATE-BINDING PROTEIN"/>
    <property type="match status" value="1"/>
</dbReference>
<dbReference type="RefSeq" id="WP_160142291.1">
    <property type="nucleotide sequence ID" value="NZ_UWPJ01000023.1"/>
</dbReference>
<evidence type="ECO:0000313" key="4">
    <source>
        <dbReference type="Proteomes" id="UP000277294"/>
    </source>
</evidence>
<dbReference type="PIRSF" id="PIRSF017082">
    <property type="entry name" value="YflP"/>
    <property type="match status" value="1"/>
</dbReference>
<dbReference type="Proteomes" id="UP000277294">
    <property type="component" value="Unassembled WGS sequence"/>
</dbReference>
<dbReference type="AlphaFoldDB" id="A0A3P4B3S0"/>
<dbReference type="Pfam" id="PF03401">
    <property type="entry name" value="TctC"/>
    <property type="match status" value="1"/>
</dbReference>
<sequence>MKLSKALTCLFLAAAAGTAQAQDYPARPIRMVVPFAAGGVVDVTARLLAQKLTERLGWNVIVENKPGGNGFIAVNYVAQAPADGYTLLMAHTGEFSVNPALFKNVPYNLERDFKPITLVSDTPLLLVSNANTPYKTFDDVIKAAKANPGGLSFSSPGSGSYNHLGGEWLALEAGIKLMHIPYKGGAPAMAAVAGGEVPLGVVAVPAVLPHVKTGRVHVIGLLTQRTMADHPEWKTAQGAGIPRVDASNWVGMFAPKNTPDAIVETLHREVAKTLAAADVVQRFADAGATVGGMPPAQFKQRIEFDLQNVRGVIERAKIEP</sequence>
<dbReference type="OrthoDB" id="8887820at2"/>
<reference evidence="3 4" key="1">
    <citation type="submission" date="2018-10" db="EMBL/GenBank/DDBJ databases">
        <authorList>
            <person name="Criscuolo A."/>
        </authorList>
    </citation>
    <scope>NUCLEOTIDE SEQUENCE [LARGE SCALE GENOMIC DNA]</scope>
    <source>
        <strain evidence="3">DnA1</strain>
    </source>
</reference>
<keyword evidence="2" id="KW-0732">Signal</keyword>
<evidence type="ECO:0000313" key="3">
    <source>
        <dbReference type="EMBL" id="VCU70939.1"/>
    </source>
</evidence>
<feature type="signal peptide" evidence="2">
    <location>
        <begin position="1"/>
        <end position="21"/>
    </location>
</feature>
<organism evidence="3 4">
    <name type="scientific">Pigmentiphaga humi</name>
    <dbReference type="NCBI Taxonomy" id="2478468"/>
    <lineage>
        <taxon>Bacteria</taxon>
        <taxon>Pseudomonadati</taxon>
        <taxon>Pseudomonadota</taxon>
        <taxon>Betaproteobacteria</taxon>
        <taxon>Burkholderiales</taxon>
        <taxon>Alcaligenaceae</taxon>
        <taxon>Pigmentiphaga</taxon>
    </lineage>
</organism>
<dbReference type="SUPFAM" id="SSF53850">
    <property type="entry name" value="Periplasmic binding protein-like II"/>
    <property type="match status" value="1"/>
</dbReference>
<dbReference type="CDD" id="cd13578">
    <property type="entry name" value="PBP2_Bug27"/>
    <property type="match status" value="1"/>
</dbReference>
<keyword evidence="3" id="KW-0675">Receptor</keyword>
<dbReference type="InterPro" id="IPR005064">
    <property type="entry name" value="BUG"/>
</dbReference>
<accession>A0A3P4B3S0</accession>
<evidence type="ECO:0000256" key="2">
    <source>
        <dbReference type="SAM" id="SignalP"/>
    </source>
</evidence>